<proteinExistence type="predicted"/>
<evidence type="ECO:0000313" key="1">
    <source>
        <dbReference type="EMBL" id="GBC62530.1"/>
    </source>
</evidence>
<reference evidence="2" key="2">
    <citation type="submission" date="2019-01" db="EMBL/GenBank/DDBJ databases">
        <title>Genome sequence of Desulfonema ishimotonii strain Tokyo 01.</title>
        <authorList>
            <person name="Fukui M."/>
        </authorList>
    </citation>
    <scope>NUCLEOTIDE SEQUENCE [LARGE SCALE GENOMIC DNA]</scope>
    <source>
        <strain evidence="2">Tokyo 01</strain>
    </source>
</reference>
<keyword evidence="2" id="KW-1185">Reference proteome</keyword>
<organism evidence="1 2">
    <name type="scientific">Desulfonema ishimotonii</name>
    <dbReference type="NCBI Taxonomy" id="45657"/>
    <lineage>
        <taxon>Bacteria</taxon>
        <taxon>Pseudomonadati</taxon>
        <taxon>Thermodesulfobacteriota</taxon>
        <taxon>Desulfobacteria</taxon>
        <taxon>Desulfobacterales</taxon>
        <taxon>Desulfococcaceae</taxon>
        <taxon>Desulfonema</taxon>
    </lineage>
</organism>
<dbReference type="Proteomes" id="UP000288096">
    <property type="component" value="Unassembled WGS sequence"/>
</dbReference>
<dbReference type="AlphaFoldDB" id="A0A401FZZ6"/>
<gene>
    <name evidence="1" type="ORF">DENIS_3502</name>
</gene>
<comment type="caution">
    <text evidence="1">The sequence shown here is derived from an EMBL/GenBank/DDBJ whole genome shotgun (WGS) entry which is preliminary data.</text>
</comment>
<evidence type="ECO:0000313" key="2">
    <source>
        <dbReference type="Proteomes" id="UP000288096"/>
    </source>
</evidence>
<reference evidence="2" key="1">
    <citation type="submission" date="2017-11" db="EMBL/GenBank/DDBJ databases">
        <authorList>
            <person name="Watanabe M."/>
            <person name="Kojima H."/>
        </authorList>
    </citation>
    <scope>NUCLEOTIDE SEQUENCE [LARGE SCALE GENOMIC DNA]</scope>
    <source>
        <strain evidence="2">Tokyo 01</strain>
    </source>
</reference>
<sequence length="176" mass="20537">MKTELYASHSELIQMKEIIIPKENAVFWLDGNGAWHNVHGRFRNRKIIGHFHASIEKDEGGYYVTQINCDRREKVYFRYEDTALFVTDLKEGEPPTLILNTKKEMALRPDALVVRDDSLYLYDGDDRIKFSERVLFRIADMIEFEDEQYFIRIGGRRYEIGSQAAPPESPGEKKGT</sequence>
<name>A0A401FZZ6_9BACT</name>
<protein>
    <submittedName>
        <fullName evidence="1">MFS transporter</fullName>
    </submittedName>
</protein>
<dbReference type="EMBL" id="BEXT01000001">
    <property type="protein sequence ID" value="GBC62530.1"/>
    <property type="molecule type" value="Genomic_DNA"/>
</dbReference>
<accession>A0A401FZZ6</accession>